<dbReference type="Proteomes" id="UP000011087">
    <property type="component" value="Unassembled WGS sequence"/>
</dbReference>
<dbReference type="AlphaFoldDB" id="L1K4K8"/>
<evidence type="ECO:0000313" key="4">
    <source>
        <dbReference type="EnsemblProtists" id="EKX55544"/>
    </source>
</evidence>
<reference evidence="4" key="3">
    <citation type="submission" date="2016-03" db="UniProtKB">
        <authorList>
            <consortium name="EnsemblProtists"/>
        </authorList>
    </citation>
    <scope>IDENTIFICATION</scope>
</reference>
<dbReference type="EMBL" id="JH992965">
    <property type="protein sequence ID" value="EKX55544.1"/>
    <property type="molecule type" value="Genomic_DNA"/>
</dbReference>
<dbReference type="InterPro" id="IPR019734">
    <property type="entry name" value="TPR_rpt"/>
</dbReference>
<feature type="repeat" description="TPR" evidence="2">
    <location>
        <begin position="85"/>
        <end position="118"/>
    </location>
</feature>
<keyword evidence="5" id="KW-1185">Reference proteome</keyword>
<reference evidence="3 5" key="1">
    <citation type="journal article" date="2012" name="Nature">
        <title>Algal genomes reveal evolutionary mosaicism and the fate of nucleomorphs.</title>
        <authorList>
            <consortium name="DOE Joint Genome Institute"/>
            <person name="Curtis B.A."/>
            <person name="Tanifuji G."/>
            <person name="Burki F."/>
            <person name="Gruber A."/>
            <person name="Irimia M."/>
            <person name="Maruyama S."/>
            <person name="Arias M.C."/>
            <person name="Ball S.G."/>
            <person name="Gile G.H."/>
            <person name="Hirakawa Y."/>
            <person name="Hopkins J.F."/>
            <person name="Kuo A."/>
            <person name="Rensing S.A."/>
            <person name="Schmutz J."/>
            <person name="Symeonidi A."/>
            <person name="Elias M."/>
            <person name="Eveleigh R.J."/>
            <person name="Herman E.K."/>
            <person name="Klute M.J."/>
            <person name="Nakayama T."/>
            <person name="Obornik M."/>
            <person name="Reyes-Prieto A."/>
            <person name="Armbrust E.V."/>
            <person name="Aves S.J."/>
            <person name="Beiko R.G."/>
            <person name="Coutinho P."/>
            <person name="Dacks J.B."/>
            <person name="Durnford D.G."/>
            <person name="Fast N.M."/>
            <person name="Green B.R."/>
            <person name="Grisdale C.J."/>
            <person name="Hempel F."/>
            <person name="Henrissat B."/>
            <person name="Hoppner M.P."/>
            <person name="Ishida K."/>
            <person name="Kim E."/>
            <person name="Koreny L."/>
            <person name="Kroth P.G."/>
            <person name="Liu Y."/>
            <person name="Malik S.B."/>
            <person name="Maier U.G."/>
            <person name="McRose D."/>
            <person name="Mock T."/>
            <person name="Neilson J.A."/>
            <person name="Onodera N.T."/>
            <person name="Poole A.M."/>
            <person name="Pritham E.J."/>
            <person name="Richards T.A."/>
            <person name="Rocap G."/>
            <person name="Roy S.W."/>
            <person name="Sarai C."/>
            <person name="Schaack S."/>
            <person name="Shirato S."/>
            <person name="Slamovits C.H."/>
            <person name="Spencer D.F."/>
            <person name="Suzuki S."/>
            <person name="Worden A.Z."/>
            <person name="Zauner S."/>
            <person name="Barry K."/>
            <person name="Bell C."/>
            <person name="Bharti A.K."/>
            <person name="Crow J.A."/>
            <person name="Grimwood J."/>
            <person name="Kramer R."/>
            <person name="Lindquist E."/>
            <person name="Lucas S."/>
            <person name="Salamov A."/>
            <person name="McFadden G.I."/>
            <person name="Lane C.E."/>
            <person name="Keeling P.J."/>
            <person name="Gray M.W."/>
            <person name="Grigoriev I.V."/>
            <person name="Archibald J.M."/>
        </authorList>
    </citation>
    <scope>NUCLEOTIDE SEQUENCE</scope>
    <source>
        <strain evidence="3 5">CCMP2712</strain>
    </source>
</reference>
<dbReference type="SUPFAM" id="SSF48452">
    <property type="entry name" value="TPR-like"/>
    <property type="match status" value="1"/>
</dbReference>
<dbReference type="eggNOG" id="KOG1124">
    <property type="taxonomic scope" value="Eukaryota"/>
</dbReference>
<dbReference type="PaxDb" id="55529-EKX55544"/>
<proteinExistence type="predicted"/>
<protein>
    <submittedName>
        <fullName evidence="3 4">Uncharacterized protein</fullName>
    </submittedName>
</protein>
<evidence type="ECO:0000256" key="2">
    <source>
        <dbReference type="PROSITE-ProRule" id="PRU00339"/>
    </source>
</evidence>
<dbReference type="STRING" id="905079.L1K4K8"/>
<dbReference type="Pfam" id="PF13431">
    <property type="entry name" value="TPR_17"/>
    <property type="match status" value="1"/>
</dbReference>
<evidence type="ECO:0000313" key="3">
    <source>
        <dbReference type="EMBL" id="EKX55544.1"/>
    </source>
</evidence>
<dbReference type="InterPro" id="IPR011990">
    <property type="entry name" value="TPR-like_helical_dom_sf"/>
</dbReference>
<sequence length="138" mass="15842">MCQDRLVADHDVSAMASKREKEKGNECFRCGEINAAIGFYSKSLELCPDDHLVLGNRAQAYIASNCFYQAELDCDKALSIEPSYHKARYRRAVALEKQGKYEAAMDDIRALLEQEPENQAAKVLMRDCEYRLKDKRER</sequence>
<dbReference type="OMA" id="CHSKHDD"/>
<reference evidence="5" key="2">
    <citation type="submission" date="2012-11" db="EMBL/GenBank/DDBJ databases">
        <authorList>
            <person name="Kuo A."/>
            <person name="Curtis B.A."/>
            <person name="Tanifuji G."/>
            <person name="Burki F."/>
            <person name="Gruber A."/>
            <person name="Irimia M."/>
            <person name="Maruyama S."/>
            <person name="Arias M.C."/>
            <person name="Ball S.G."/>
            <person name="Gile G.H."/>
            <person name="Hirakawa Y."/>
            <person name="Hopkins J.F."/>
            <person name="Rensing S.A."/>
            <person name="Schmutz J."/>
            <person name="Symeonidi A."/>
            <person name="Elias M."/>
            <person name="Eveleigh R.J."/>
            <person name="Herman E.K."/>
            <person name="Klute M.J."/>
            <person name="Nakayama T."/>
            <person name="Obornik M."/>
            <person name="Reyes-Prieto A."/>
            <person name="Armbrust E.V."/>
            <person name="Aves S.J."/>
            <person name="Beiko R.G."/>
            <person name="Coutinho P."/>
            <person name="Dacks J.B."/>
            <person name="Durnford D.G."/>
            <person name="Fast N.M."/>
            <person name="Green B.R."/>
            <person name="Grisdale C."/>
            <person name="Hempe F."/>
            <person name="Henrissat B."/>
            <person name="Hoppner M.P."/>
            <person name="Ishida K.-I."/>
            <person name="Kim E."/>
            <person name="Koreny L."/>
            <person name="Kroth P.G."/>
            <person name="Liu Y."/>
            <person name="Malik S.-B."/>
            <person name="Maier U.G."/>
            <person name="McRose D."/>
            <person name="Mock T."/>
            <person name="Neilson J.A."/>
            <person name="Onodera N.T."/>
            <person name="Poole A.M."/>
            <person name="Pritham E.J."/>
            <person name="Richards T.A."/>
            <person name="Rocap G."/>
            <person name="Roy S.W."/>
            <person name="Sarai C."/>
            <person name="Schaack S."/>
            <person name="Shirato S."/>
            <person name="Slamovits C.H."/>
            <person name="Spencer D.F."/>
            <person name="Suzuki S."/>
            <person name="Worden A.Z."/>
            <person name="Zauner S."/>
            <person name="Barry K."/>
            <person name="Bell C."/>
            <person name="Bharti A.K."/>
            <person name="Crow J.A."/>
            <person name="Grimwood J."/>
            <person name="Kramer R."/>
            <person name="Lindquist E."/>
            <person name="Lucas S."/>
            <person name="Salamov A."/>
            <person name="McFadden G.I."/>
            <person name="Lane C.E."/>
            <person name="Keeling P.J."/>
            <person name="Gray M.W."/>
            <person name="Grigoriev I.V."/>
            <person name="Archibald J.M."/>
        </authorList>
    </citation>
    <scope>NUCLEOTIDE SEQUENCE</scope>
    <source>
        <strain evidence="5">CCMP2712</strain>
    </source>
</reference>
<feature type="non-terminal residue" evidence="3">
    <location>
        <position position="138"/>
    </location>
</feature>
<dbReference type="InterPro" id="IPR051966">
    <property type="entry name" value="RPAP3"/>
</dbReference>
<name>L1K4K8_GUITC</name>
<gene>
    <name evidence="3" type="ORF">GUITHDRAFT_62642</name>
</gene>
<evidence type="ECO:0000313" key="5">
    <source>
        <dbReference type="Proteomes" id="UP000011087"/>
    </source>
</evidence>
<dbReference type="PANTHER" id="PTHR46423:SF1">
    <property type="entry name" value="RNA POLYMERASE II-ASSOCIATED PROTEIN 3"/>
    <property type="match status" value="1"/>
</dbReference>
<dbReference type="EnsemblProtists" id="EKX55544">
    <property type="protein sequence ID" value="EKX55544"/>
    <property type="gene ID" value="GUITHDRAFT_62642"/>
</dbReference>
<accession>L1K4K8</accession>
<keyword evidence="1 2" id="KW-0802">TPR repeat</keyword>
<dbReference type="GO" id="GO:0101031">
    <property type="term" value="C:protein folding chaperone complex"/>
    <property type="evidence" value="ECO:0007669"/>
    <property type="project" value="TreeGrafter"/>
</dbReference>
<organism evidence="3">
    <name type="scientific">Guillardia theta (strain CCMP2712)</name>
    <name type="common">Cryptophyte</name>
    <dbReference type="NCBI Taxonomy" id="905079"/>
    <lineage>
        <taxon>Eukaryota</taxon>
        <taxon>Cryptophyceae</taxon>
        <taxon>Pyrenomonadales</taxon>
        <taxon>Geminigeraceae</taxon>
        <taxon>Guillardia</taxon>
    </lineage>
</organism>
<dbReference type="Gene3D" id="1.25.40.10">
    <property type="entry name" value="Tetratricopeptide repeat domain"/>
    <property type="match status" value="1"/>
</dbReference>
<dbReference type="PROSITE" id="PS50005">
    <property type="entry name" value="TPR"/>
    <property type="match status" value="1"/>
</dbReference>
<dbReference type="GeneID" id="17312223"/>
<evidence type="ECO:0000256" key="1">
    <source>
        <dbReference type="ARBA" id="ARBA00022803"/>
    </source>
</evidence>
<dbReference type="SMART" id="SM00028">
    <property type="entry name" value="TPR"/>
    <property type="match status" value="3"/>
</dbReference>
<dbReference type="PANTHER" id="PTHR46423">
    <property type="entry name" value="RNA POLYMERASE II-ASSOCIATED PROTEIN 3"/>
    <property type="match status" value="1"/>
</dbReference>
<dbReference type="KEGG" id="gtt:GUITHDRAFT_62642"/>
<dbReference type="HOGENOM" id="CLU_1860542_0_0_1"/>
<dbReference type="RefSeq" id="XP_005842524.1">
    <property type="nucleotide sequence ID" value="XM_005842467.1"/>
</dbReference>
<dbReference type="OrthoDB" id="245563at2759"/>